<comment type="subcellular location">
    <subcellularLocation>
        <location evidence="1">Endoplasmic reticulum membrane</location>
        <topology evidence="1">Peripheral membrane protein</topology>
    </subcellularLocation>
</comment>
<comment type="function">
    <text evidence="5">Involved in endoplasmic reticulum-associated protein degradation (ERAD). Acts as a platform to recruit both UBQLN1 and VCP to the ER during ERAD.</text>
</comment>
<dbReference type="InterPro" id="IPR001012">
    <property type="entry name" value="UBX_dom"/>
</dbReference>
<dbReference type="AlphaFoldDB" id="A0A2T3AUV8"/>
<feature type="compositionally biased region" description="Basic and acidic residues" evidence="6">
    <location>
        <begin position="260"/>
        <end position="270"/>
    </location>
</feature>
<feature type="compositionally biased region" description="Polar residues" evidence="6">
    <location>
        <begin position="208"/>
        <end position="221"/>
    </location>
</feature>
<evidence type="ECO:0000256" key="5">
    <source>
        <dbReference type="ARBA" id="ARBA00046062"/>
    </source>
</evidence>
<evidence type="ECO:0000256" key="4">
    <source>
        <dbReference type="ARBA" id="ARBA00041575"/>
    </source>
</evidence>
<evidence type="ECO:0000313" key="8">
    <source>
        <dbReference type="EMBL" id="PSS12448.1"/>
    </source>
</evidence>
<reference evidence="8 9" key="1">
    <citation type="journal article" date="2018" name="New Phytol.">
        <title>Comparative genomics and transcriptomics depict ericoid mycorrhizal fungi as versatile saprotrophs and plant mutualists.</title>
        <authorList>
            <person name="Martino E."/>
            <person name="Morin E."/>
            <person name="Grelet G.A."/>
            <person name="Kuo A."/>
            <person name="Kohler A."/>
            <person name="Daghino S."/>
            <person name="Barry K.W."/>
            <person name="Cichocki N."/>
            <person name="Clum A."/>
            <person name="Dockter R.B."/>
            <person name="Hainaut M."/>
            <person name="Kuo R.C."/>
            <person name="LaButti K."/>
            <person name="Lindahl B.D."/>
            <person name="Lindquist E.A."/>
            <person name="Lipzen A."/>
            <person name="Khouja H.R."/>
            <person name="Magnuson J."/>
            <person name="Murat C."/>
            <person name="Ohm R.A."/>
            <person name="Singer S.W."/>
            <person name="Spatafora J.W."/>
            <person name="Wang M."/>
            <person name="Veneault-Fourrey C."/>
            <person name="Henrissat B."/>
            <person name="Grigoriev I.V."/>
            <person name="Martin F.M."/>
            <person name="Perotto S."/>
        </authorList>
    </citation>
    <scope>NUCLEOTIDE SEQUENCE [LARGE SCALE GENOMIC DNA]</scope>
    <source>
        <strain evidence="8 9">ATCC 22711</strain>
    </source>
</reference>
<dbReference type="Gene3D" id="3.10.20.90">
    <property type="entry name" value="Phosphatidylinositol 3-kinase Catalytic Subunit, Chain A, domain 1"/>
    <property type="match status" value="1"/>
</dbReference>
<sequence length="474" mass="51383">MFYEGDLQSGIDKALQESKLVACFVTDEGEESQLWENDFLEEPSLKASLSQETVLLRLKAGSVEAGYLAAIFPLPKTPTLVIIQSGELKEYITAGVSKDDFLRRIRVLLESRGTSSQTTPAPEPSQTQASSSTAASNATSLPAEEALQPGTNQAAGRTAIGRESSPRLAQDQPGEASASSDSERKDQNRPEESGRKSEAQGRKPTPEDTPSVSQRLDSSDMSYAAMQRKRLQEAKEERARILKRVEDDKIERRKREAERKAELKAKEAGEHLGGQAESSRTEAPKPSRSKECAIQIRLFDGSTIRSRFPSSSTLRADVRPWVDEHQAGNAPYTFKHVLTPLPNKNISISDEEQTLEAQGLTPSATLILVPVQGYVSAYEGGGNSGLVSKTISTGYGLVSSGVGMVSGLLGSFLGGGSSSSAQHEPASTTPAPPSAPNINIRTLRDQNRLDENQFYNGNSLNFEPRNDDEDKKDE</sequence>
<dbReference type="PANTHER" id="PTHR46424">
    <property type="entry name" value="UBX DOMAIN-CONTAINING PROTEIN 4"/>
    <property type="match status" value="1"/>
</dbReference>
<dbReference type="SMART" id="SM00166">
    <property type="entry name" value="UBX"/>
    <property type="match status" value="1"/>
</dbReference>
<keyword evidence="2" id="KW-0834">Unfolded protein response</keyword>
<accession>A0A2T3AUV8</accession>
<dbReference type="Proteomes" id="UP000241818">
    <property type="component" value="Unassembled WGS sequence"/>
</dbReference>
<feature type="domain" description="UBX" evidence="7">
    <location>
        <begin position="287"/>
        <end position="368"/>
    </location>
</feature>
<dbReference type="GO" id="GO:0036503">
    <property type="term" value="P:ERAD pathway"/>
    <property type="evidence" value="ECO:0007669"/>
    <property type="project" value="TreeGrafter"/>
</dbReference>
<organism evidence="8 9">
    <name type="scientific">Amorphotheca resinae ATCC 22711</name>
    <dbReference type="NCBI Taxonomy" id="857342"/>
    <lineage>
        <taxon>Eukaryota</taxon>
        <taxon>Fungi</taxon>
        <taxon>Dikarya</taxon>
        <taxon>Ascomycota</taxon>
        <taxon>Pezizomycotina</taxon>
        <taxon>Leotiomycetes</taxon>
        <taxon>Helotiales</taxon>
        <taxon>Amorphothecaceae</taxon>
        <taxon>Amorphotheca</taxon>
    </lineage>
</organism>
<dbReference type="InterPro" id="IPR036249">
    <property type="entry name" value="Thioredoxin-like_sf"/>
</dbReference>
<evidence type="ECO:0000256" key="1">
    <source>
        <dbReference type="ARBA" id="ARBA00004406"/>
    </source>
</evidence>
<feature type="compositionally biased region" description="Basic and acidic residues" evidence="6">
    <location>
        <begin position="181"/>
        <end position="206"/>
    </location>
</feature>
<dbReference type="RefSeq" id="XP_024718446.1">
    <property type="nucleotide sequence ID" value="XM_024867695.1"/>
</dbReference>
<dbReference type="STRING" id="857342.A0A2T3AUV8"/>
<dbReference type="CDD" id="cd01767">
    <property type="entry name" value="UBX"/>
    <property type="match status" value="1"/>
</dbReference>
<feature type="compositionally biased region" description="Low complexity" evidence="6">
    <location>
        <begin position="124"/>
        <end position="143"/>
    </location>
</feature>
<dbReference type="GeneID" id="36575776"/>
<name>A0A2T3AUV8_AMORE</name>
<feature type="region of interest" description="Disordered" evidence="6">
    <location>
        <begin position="415"/>
        <end position="439"/>
    </location>
</feature>
<dbReference type="OrthoDB" id="2445133at2759"/>
<dbReference type="SUPFAM" id="SSF52833">
    <property type="entry name" value="Thioredoxin-like"/>
    <property type="match status" value="1"/>
</dbReference>
<comment type="subunit">
    <text evidence="3">Directly interacts with VCP. Interacts with UBQLN1. Forms a complex with VCP and UBQLN1.</text>
</comment>
<evidence type="ECO:0000256" key="2">
    <source>
        <dbReference type="ARBA" id="ARBA00023230"/>
    </source>
</evidence>
<feature type="region of interest" description="Disordered" evidence="6">
    <location>
        <begin position="452"/>
        <end position="474"/>
    </location>
</feature>
<protein>
    <recommendedName>
        <fullName evidence="4">UBX domain-containing protein 2</fullName>
    </recommendedName>
</protein>
<gene>
    <name evidence="8" type="ORF">M430DRAFT_44368</name>
</gene>
<feature type="region of interest" description="Disordered" evidence="6">
    <location>
        <begin position="260"/>
        <end position="289"/>
    </location>
</feature>
<evidence type="ECO:0000256" key="6">
    <source>
        <dbReference type="SAM" id="MobiDB-lite"/>
    </source>
</evidence>
<dbReference type="PROSITE" id="PS50033">
    <property type="entry name" value="UBX"/>
    <property type="match status" value="1"/>
</dbReference>
<feature type="region of interest" description="Disordered" evidence="6">
    <location>
        <begin position="113"/>
        <end position="221"/>
    </location>
</feature>
<dbReference type="GO" id="GO:0006986">
    <property type="term" value="P:response to unfolded protein"/>
    <property type="evidence" value="ECO:0007669"/>
    <property type="project" value="UniProtKB-KW"/>
</dbReference>
<dbReference type="InParanoid" id="A0A2T3AUV8"/>
<dbReference type="Pfam" id="PF23187">
    <property type="entry name" value="UBX7_N"/>
    <property type="match status" value="1"/>
</dbReference>
<dbReference type="FunCoup" id="A0A2T3AUV8">
    <property type="interactions" value="108"/>
</dbReference>
<keyword evidence="9" id="KW-1185">Reference proteome</keyword>
<dbReference type="EMBL" id="KZ679015">
    <property type="protein sequence ID" value="PSS12448.1"/>
    <property type="molecule type" value="Genomic_DNA"/>
</dbReference>
<proteinExistence type="predicted"/>
<feature type="compositionally biased region" description="Basic and acidic residues" evidence="6">
    <location>
        <begin position="464"/>
        <end position="474"/>
    </location>
</feature>
<evidence type="ECO:0000313" key="9">
    <source>
        <dbReference type="Proteomes" id="UP000241818"/>
    </source>
</evidence>
<dbReference type="Pfam" id="PF00789">
    <property type="entry name" value="UBX"/>
    <property type="match status" value="1"/>
</dbReference>
<evidence type="ECO:0000256" key="3">
    <source>
        <dbReference type="ARBA" id="ARBA00038812"/>
    </source>
</evidence>
<evidence type="ECO:0000259" key="7">
    <source>
        <dbReference type="PROSITE" id="PS50033"/>
    </source>
</evidence>
<dbReference type="SUPFAM" id="SSF54236">
    <property type="entry name" value="Ubiquitin-like"/>
    <property type="match status" value="1"/>
</dbReference>
<dbReference type="GO" id="GO:0005789">
    <property type="term" value="C:endoplasmic reticulum membrane"/>
    <property type="evidence" value="ECO:0007669"/>
    <property type="project" value="UniProtKB-SubCell"/>
</dbReference>
<feature type="compositionally biased region" description="Basic and acidic residues" evidence="6">
    <location>
        <begin position="279"/>
        <end position="289"/>
    </location>
</feature>
<dbReference type="InterPro" id="IPR029071">
    <property type="entry name" value="Ubiquitin-like_domsf"/>
</dbReference>
<dbReference type="PANTHER" id="PTHR46424:SF1">
    <property type="entry name" value="UBX DOMAIN-CONTAINING PROTEIN 4"/>
    <property type="match status" value="1"/>
</dbReference>